<dbReference type="GO" id="GO:0160148">
    <property type="term" value="F:tRNA pseudouridine(55) synthase activity"/>
    <property type="evidence" value="ECO:0007669"/>
    <property type="project" value="UniProtKB-EC"/>
</dbReference>
<keyword evidence="8" id="KW-1185">Reference proteome</keyword>
<dbReference type="PANTHER" id="PTHR13767">
    <property type="entry name" value="TRNA-PSEUDOURIDINE SYNTHASE"/>
    <property type="match status" value="1"/>
</dbReference>
<evidence type="ECO:0000313" key="7">
    <source>
        <dbReference type="EMBL" id="WAS97640.1"/>
    </source>
</evidence>
<dbReference type="SUPFAM" id="SSF55120">
    <property type="entry name" value="Pseudouridine synthase"/>
    <property type="match status" value="1"/>
</dbReference>
<dbReference type="InterPro" id="IPR020103">
    <property type="entry name" value="PsdUridine_synth_cat_dom_sf"/>
</dbReference>
<dbReference type="EC" id="5.4.99.25" evidence="5"/>
<dbReference type="InterPro" id="IPR014780">
    <property type="entry name" value="tRNA_psdUridine_synth_TruB"/>
</dbReference>
<name>A0ABY7HEY9_9BACT</name>
<dbReference type="HAMAP" id="MF_01080">
    <property type="entry name" value="TruB_bact"/>
    <property type="match status" value="1"/>
</dbReference>
<comment type="function">
    <text evidence="5">Responsible for synthesis of pseudouridine from uracil-55 in the psi GC loop of transfer RNAs.</text>
</comment>
<feature type="active site" description="Nucleophile" evidence="5">
    <location>
        <position position="46"/>
    </location>
</feature>
<dbReference type="EMBL" id="CP114040">
    <property type="protein sequence ID" value="WAS97640.1"/>
    <property type="molecule type" value="Genomic_DNA"/>
</dbReference>
<reference evidence="7" key="1">
    <citation type="submission" date="2022-11" db="EMBL/GenBank/DDBJ databases">
        <title>Minimal conservation of predation-associated metabolite biosynthetic gene clusters underscores biosynthetic potential of Myxococcota including descriptions for ten novel species: Archangium lansinium sp. nov., Myxococcus landrumus sp. nov., Nannocystis bai.</title>
        <authorList>
            <person name="Ahearne A."/>
            <person name="Stevens C."/>
            <person name="Dowd S."/>
        </authorList>
    </citation>
    <scope>NUCLEOTIDE SEQUENCE</scope>
    <source>
        <strain evidence="7">Fl3</strain>
    </source>
</reference>
<comment type="catalytic activity">
    <reaction evidence="1 5">
        <text>uridine(55) in tRNA = pseudouridine(55) in tRNA</text>
        <dbReference type="Rhea" id="RHEA:42532"/>
        <dbReference type="Rhea" id="RHEA-COMP:10101"/>
        <dbReference type="Rhea" id="RHEA-COMP:10102"/>
        <dbReference type="ChEBI" id="CHEBI:65314"/>
        <dbReference type="ChEBI" id="CHEBI:65315"/>
        <dbReference type="EC" id="5.4.99.25"/>
    </reaction>
</comment>
<dbReference type="RefSeq" id="WP_269040007.1">
    <property type="nucleotide sequence ID" value="NZ_CP114040.1"/>
</dbReference>
<comment type="similarity">
    <text evidence="2 5">Belongs to the pseudouridine synthase TruB family. Type 1 subfamily.</text>
</comment>
<gene>
    <name evidence="5 7" type="primary">truB</name>
    <name evidence="7" type="ORF">O0S08_15965</name>
</gene>
<protein>
    <recommendedName>
        <fullName evidence="5">tRNA pseudouridine synthase B</fullName>
        <ecNumber evidence="5">5.4.99.25</ecNumber>
    </recommendedName>
    <alternativeName>
        <fullName evidence="5">tRNA pseudouridine(55) synthase</fullName>
        <shortName evidence="5">Psi55 synthase</shortName>
    </alternativeName>
    <alternativeName>
        <fullName evidence="5">tRNA pseudouridylate synthase</fullName>
    </alternativeName>
    <alternativeName>
        <fullName evidence="5">tRNA-uridine isomerase</fullName>
    </alternativeName>
</protein>
<proteinExistence type="inferred from homology"/>
<evidence type="ECO:0000313" key="8">
    <source>
        <dbReference type="Proteomes" id="UP001164459"/>
    </source>
</evidence>
<evidence type="ECO:0000256" key="3">
    <source>
        <dbReference type="ARBA" id="ARBA00022694"/>
    </source>
</evidence>
<dbReference type="PANTHER" id="PTHR13767:SF2">
    <property type="entry name" value="PSEUDOURIDYLATE SYNTHASE TRUB1"/>
    <property type="match status" value="1"/>
</dbReference>
<feature type="domain" description="Pseudouridine synthase II N-terminal" evidence="6">
    <location>
        <begin position="31"/>
        <end position="179"/>
    </location>
</feature>
<keyword evidence="4 5" id="KW-0413">Isomerase</keyword>
<organism evidence="7 8">
    <name type="scientific">Nannocystis punicea</name>
    <dbReference type="NCBI Taxonomy" id="2995304"/>
    <lineage>
        <taxon>Bacteria</taxon>
        <taxon>Pseudomonadati</taxon>
        <taxon>Myxococcota</taxon>
        <taxon>Polyangia</taxon>
        <taxon>Nannocystales</taxon>
        <taxon>Nannocystaceae</taxon>
        <taxon>Nannocystis</taxon>
    </lineage>
</organism>
<evidence type="ECO:0000256" key="2">
    <source>
        <dbReference type="ARBA" id="ARBA00005642"/>
    </source>
</evidence>
<dbReference type="Proteomes" id="UP001164459">
    <property type="component" value="Chromosome"/>
</dbReference>
<evidence type="ECO:0000256" key="4">
    <source>
        <dbReference type="ARBA" id="ARBA00023235"/>
    </source>
</evidence>
<evidence type="ECO:0000256" key="1">
    <source>
        <dbReference type="ARBA" id="ARBA00000385"/>
    </source>
</evidence>
<sequence length="340" mass="35933">MARATRTERCGVLLVDKPEGPTSHDVVGFVRWVLDEQQVGHCGTLDPLASGLLVVCVGAATRLVPYLSAVDKIYRARFGLGRATTTADRAGETIAEVAVAREQVRAAADVLKDMCGALELPPPAYSAVKLEGRPAHARARRGEVLALAPRPMELRSVGDLEVHDDAIDATCAVSKGTYIRSLAEELGRRAGLPAHLAGLRRSACGGLDLAGSVPVLVSARLPDRAGSPPKYRLGLADAGDRESMRTRLEAALRAPGEVLPFPVRRLDRADADALAGLLHGRVVGADALPAVAPTLAEGHEPAARQALWFPDALVVVRLDGPEWRPEKVLHVAAPAHVADS</sequence>
<dbReference type="Pfam" id="PF01509">
    <property type="entry name" value="TruB_N"/>
    <property type="match status" value="1"/>
</dbReference>
<evidence type="ECO:0000259" key="6">
    <source>
        <dbReference type="Pfam" id="PF01509"/>
    </source>
</evidence>
<accession>A0ABY7HEY9</accession>
<evidence type="ECO:0000256" key="5">
    <source>
        <dbReference type="HAMAP-Rule" id="MF_01080"/>
    </source>
</evidence>
<dbReference type="NCBIfam" id="TIGR00431">
    <property type="entry name" value="TruB"/>
    <property type="match status" value="1"/>
</dbReference>
<dbReference type="InterPro" id="IPR002501">
    <property type="entry name" value="PsdUridine_synth_N"/>
</dbReference>
<dbReference type="Gene3D" id="3.30.2350.10">
    <property type="entry name" value="Pseudouridine synthase"/>
    <property type="match status" value="1"/>
</dbReference>
<keyword evidence="3 5" id="KW-0819">tRNA processing</keyword>